<feature type="signal peptide" evidence="1">
    <location>
        <begin position="1"/>
        <end position="28"/>
    </location>
</feature>
<dbReference type="InterPro" id="IPR051551">
    <property type="entry name" value="Autotransporter_adhesion"/>
</dbReference>
<protein>
    <submittedName>
        <fullName evidence="3">Pertactin</fullName>
    </submittedName>
</protein>
<dbReference type="PANTHER" id="PTHR35037:SF7">
    <property type="entry name" value="AUTOTRANSPORTER"/>
    <property type="match status" value="1"/>
</dbReference>
<sequence precursor="true">MKNSNTLNTRLLPLSILISSLVSGGAMAVSQIATTDIPAAVTPIKSTPTGSFERNSAGTSFGSNVDVDVIDNTSTVLNASDFSLADKATANNTTLTGGTFTAAGDAAVTVLNASDFSLADKATANNTTLTDGTFTVAGDAAVTATNMSGGKFAVKGKAKIKDTQLSAGNFTLAENATANDTTLNGGKFDVSNEATATNTTINNGLFTLKDGAHADSTTVNSGTFVMADQSTANGIQLVDSAFTLASGAKASGITKLTGGQAQVAGSLESLSLTGGRADFANSAKASGLLDISADSQIIMNRGADTEQANLNLAGRLELLASDVAQAVAQPVARAAMELSNARAVMPAPAMPVPATAPVAHFALNDVVMTGGTVDMSNAKNAQLTMASLNGTGNFNLGSVMQSDSVAPLNVSGDANGDFIIAMNSSGQAPTNLNVVNTNGGDARFALPTCTITLQ</sequence>
<dbReference type="InterPro" id="IPR012332">
    <property type="entry name" value="Autotransporter_pectin_lyase_C"/>
</dbReference>
<evidence type="ECO:0000313" key="3">
    <source>
        <dbReference type="EMBL" id="ACA67585.1"/>
    </source>
</evidence>
<dbReference type="SUPFAM" id="SSF51126">
    <property type="entry name" value="Pectin lyase-like"/>
    <property type="match status" value="1"/>
</dbReference>
<gene>
    <name evidence="3" type="ordered locus">YPK_1287</name>
</gene>
<keyword evidence="1" id="KW-0732">Signal</keyword>
<dbReference type="Gene3D" id="2.160.20.20">
    <property type="match status" value="1"/>
</dbReference>
<evidence type="ECO:0000256" key="1">
    <source>
        <dbReference type="SAM" id="SignalP"/>
    </source>
</evidence>
<proteinExistence type="predicted"/>
<evidence type="ECO:0000259" key="2">
    <source>
        <dbReference type="Pfam" id="PF03212"/>
    </source>
</evidence>
<dbReference type="KEGG" id="ypy:YPK_1287"/>
<dbReference type="AlphaFoldDB" id="A0A0H3B149"/>
<dbReference type="InterPro" id="IPR011050">
    <property type="entry name" value="Pectin_lyase_fold/virulence"/>
</dbReference>
<reference evidence="3" key="1">
    <citation type="submission" date="2008-02" db="EMBL/GenBank/DDBJ databases">
        <title>Complete sequence of Yersinia pseudotuberculosis YPIII.</title>
        <authorList>
            <consortium name="US DOE Joint Genome Institute"/>
            <person name="Challacombe J.F."/>
            <person name="Bruce D."/>
            <person name="Detter J.C."/>
            <person name="Green L."/>
            <person name="Land M."/>
            <person name="Munk C."/>
            <person name="Lindler L.E."/>
            <person name="Nikolich M.P."/>
            <person name="Brettin T."/>
        </authorList>
    </citation>
    <scope>NUCLEOTIDE SEQUENCE</scope>
    <source>
        <strain evidence="3">YPIII</strain>
    </source>
</reference>
<dbReference type="PATRIC" id="fig|502800.11.peg.1922"/>
<accession>A0A0H3B149</accession>
<dbReference type="EMBL" id="CP000950">
    <property type="protein sequence ID" value="ACA67585.1"/>
    <property type="molecule type" value="Genomic_DNA"/>
</dbReference>
<organism evidence="3">
    <name type="scientific">Yersinia pseudotuberculosis serotype O:3 (strain YPIII)</name>
    <dbReference type="NCBI Taxonomy" id="502800"/>
    <lineage>
        <taxon>Bacteria</taxon>
        <taxon>Pseudomonadati</taxon>
        <taxon>Pseudomonadota</taxon>
        <taxon>Gammaproteobacteria</taxon>
        <taxon>Enterobacterales</taxon>
        <taxon>Yersiniaceae</taxon>
        <taxon>Yersinia</taxon>
    </lineage>
</organism>
<dbReference type="InterPro" id="IPR004899">
    <property type="entry name" value="Pertactin_central"/>
</dbReference>
<dbReference type="Pfam" id="PF03212">
    <property type="entry name" value="Pertactin"/>
    <property type="match status" value="1"/>
</dbReference>
<feature type="domain" description="Pertactin central region" evidence="2">
    <location>
        <begin position="364"/>
        <end position="446"/>
    </location>
</feature>
<name>A0A0H3B149_YERPY</name>
<dbReference type="PANTHER" id="PTHR35037">
    <property type="entry name" value="C-TERMINAL REGION OF AIDA-LIKE PROTEIN"/>
    <property type="match status" value="1"/>
</dbReference>
<feature type="chain" id="PRO_5002604856" evidence="1">
    <location>
        <begin position="29"/>
        <end position="454"/>
    </location>
</feature>